<name>A0A419QE42_CLOSI</name>
<evidence type="ECO:0000313" key="1">
    <source>
        <dbReference type="EMBL" id="KAG5443258.1"/>
    </source>
</evidence>
<dbReference type="OrthoDB" id="683240at2759"/>
<dbReference type="InParanoid" id="A0A419QE42"/>
<accession>A0A419QE42</accession>
<dbReference type="EMBL" id="NIRI02000056">
    <property type="protein sequence ID" value="KAG5443258.1"/>
    <property type="molecule type" value="Genomic_DNA"/>
</dbReference>
<reference evidence="1 2" key="1">
    <citation type="journal article" date="2018" name="Biotechnol. Adv.">
        <title>Improved genomic resources and new bioinformatic workflow for the carcinogenic parasite Clonorchis sinensis: Biotechnological implications.</title>
        <authorList>
            <person name="Wang D."/>
            <person name="Korhonen P.K."/>
            <person name="Gasser R.B."/>
            <person name="Young N.D."/>
        </authorList>
    </citation>
    <scope>NUCLEOTIDE SEQUENCE [LARGE SCALE GENOMIC DNA]</scope>
    <source>
        <strain evidence="1">Cs-k2</strain>
    </source>
</reference>
<keyword evidence="2" id="KW-1185">Reference proteome</keyword>
<sequence>MRHVWEDQCDAFLTFERDPLAYVVENSLVVESLRRAAMENSDNLTVMYDTQARNIQLPSVDQLDQPVHLEAHVLNSSDPPLLLETSLLVRFGRDGGMARWPKWLEREFTARKVRGSNPTSASRLLLSRLEQPGSIPALVLSSGGMVVRRRKGAIAFVDLSSLTTSK</sequence>
<reference evidence="1 2" key="2">
    <citation type="journal article" date="2021" name="Genomics">
        <title>High-quality reference genome for Clonorchis sinensis.</title>
        <authorList>
            <person name="Young N.D."/>
            <person name="Stroehlein A.J."/>
            <person name="Kinkar L."/>
            <person name="Wang T."/>
            <person name="Sohn W.M."/>
            <person name="Chang B.C.H."/>
            <person name="Kaur P."/>
            <person name="Weisz D."/>
            <person name="Dudchenko O."/>
            <person name="Aiden E.L."/>
            <person name="Korhonen P.K."/>
            <person name="Gasser R.B."/>
        </authorList>
    </citation>
    <scope>NUCLEOTIDE SEQUENCE [LARGE SCALE GENOMIC DNA]</scope>
    <source>
        <strain evidence="1">Cs-k2</strain>
    </source>
</reference>
<protein>
    <submittedName>
        <fullName evidence="1">Uncharacterized protein</fullName>
    </submittedName>
</protein>
<dbReference type="STRING" id="79923.A0A419QE42"/>
<gene>
    <name evidence="1" type="ORF">CSKR_111046</name>
</gene>
<organism evidence="1 2">
    <name type="scientific">Clonorchis sinensis</name>
    <name type="common">Chinese liver fluke</name>
    <dbReference type="NCBI Taxonomy" id="79923"/>
    <lineage>
        <taxon>Eukaryota</taxon>
        <taxon>Metazoa</taxon>
        <taxon>Spiralia</taxon>
        <taxon>Lophotrochozoa</taxon>
        <taxon>Platyhelminthes</taxon>
        <taxon>Trematoda</taxon>
        <taxon>Digenea</taxon>
        <taxon>Opisthorchiida</taxon>
        <taxon>Opisthorchiata</taxon>
        <taxon>Opisthorchiidae</taxon>
        <taxon>Clonorchis</taxon>
    </lineage>
</organism>
<comment type="caution">
    <text evidence="1">The sequence shown here is derived from an EMBL/GenBank/DDBJ whole genome shotgun (WGS) entry which is preliminary data.</text>
</comment>
<dbReference type="Proteomes" id="UP000286415">
    <property type="component" value="Unassembled WGS sequence"/>
</dbReference>
<dbReference type="AlphaFoldDB" id="A0A419QE42"/>
<proteinExistence type="predicted"/>
<evidence type="ECO:0000313" key="2">
    <source>
        <dbReference type="Proteomes" id="UP000286415"/>
    </source>
</evidence>